<gene>
    <name evidence="1" type="ORF">JA29_113</name>
</gene>
<evidence type="ECO:0000313" key="1">
    <source>
        <dbReference type="EMBL" id="AXG66839.1"/>
    </source>
</evidence>
<name>A0A384ZX89_9CAUD</name>
<reference evidence="1 2" key="1">
    <citation type="journal article" date="2018" name="Front. Microbiol.">
        <title>Jumbo Bacteriophages Are Represented Within an Increasing Diversity of Environmental Viruses Infecting the Emerging Phytopathogen, Dickeya solani.</title>
        <authorList>
            <person name="Day A.W."/>
            <person name="Ahn J."/>
            <person name="Salmond G.P.C."/>
        </authorList>
    </citation>
    <scope>NUCLEOTIDE SEQUENCE [LARGE SCALE GENOMIC DNA]</scope>
</reference>
<proteinExistence type="predicted"/>
<dbReference type="Proteomes" id="UP000263326">
    <property type="component" value="Segment"/>
</dbReference>
<organism evidence="1 2">
    <name type="scientific">Dickeya phage vB_DsoM_JA29</name>
    <dbReference type="NCBI Taxonomy" id="2283031"/>
    <lineage>
        <taxon>Viruses</taxon>
        <taxon>Duplodnaviria</taxon>
        <taxon>Heunggongvirae</taxon>
        <taxon>Uroviricota</taxon>
        <taxon>Caudoviricetes</taxon>
        <taxon>Salmondvirus</taxon>
        <taxon>Salmondvirus JA29</taxon>
    </lineage>
</organism>
<evidence type="ECO:0000313" key="2">
    <source>
        <dbReference type="Proteomes" id="UP000263326"/>
    </source>
</evidence>
<sequence length="208" mass="23504">MYFLRKKLLVTFIADGILRVLRTDVTLRGTDDRELHNRWAGIQQSVLASVYALESEDVDIENGQYITDQLSVKCNKPFVRLKRHRRPENRSCILCSLEEFFKTENVDLEILESVPTLALEENLPHVASVLWIGAGTFNSSVLYTDKQALAGKSILIGRVSDIQHFNSSDIVTHLFDDSIPSADVPNEYLCENMFVLSDHSGEIGFAKD</sequence>
<keyword evidence="2" id="KW-1185">Reference proteome</keyword>
<dbReference type="EMBL" id="MH460461">
    <property type="protein sequence ID" value="AXG66839.1"/>
    <property type="molecule type" value="Genomic_DNA"/>
</dbReference>
<protein>
    <submittedName>
        <fullName evidence="1">Uncharacterized protein</fullName>
    </submittedName>
</protein>
<accession>A0A384ZX89</accession>